<dbReference type="FunFam" id="1.10.10.10:FF:000001">
    <property type="entry name" value="LysR family transcriptional regulator"/>
    <property type="match status" value="1"/>
</dbReference>
<reference evidence="7" key="3">
    <citation type="submission" date="2023-11" db="EMBL/GenBank/DDBJ databases">
        <authorList>
            <person name="Kyselkova M."/>
            <person name="Xanthopoulou K."/>
            <person name="Shestivska V."/>
            <person name="Spanelova P."/>
            <person name="Maixnerova M."/>
            <person name="Higgins P.G."/>
            <person name="Nemec A."/>
        </authorList>
    </citation>
    <scope>NUCLEOTIDE SEQUENCE</scope>
    <source>
        <strain evidence="7">ANC 7225</strain>
    </source>
</reference>
<sequence length="291" mass="33476">MDTLKAIQVFVCIEKNGSLTKAADQLGYSRAMVSRYLEHLENHFSTRLFHRSTRNISLTSAGEKALLYCQNILQQQKLLQELSLEEQYTGTIRLTCGLFILENGLVQAIQAFQKKYTHIRFDILITEETLDLVEAQIDVAFRITAKVSDSLIARPLLQVHSVLCAHREYLEALPKIVHPDQLIQYACITHHSMQNTWTLSTQEQQPQNYPIRIVAQSNDAHALHQMCRNKMGIAMLPYTIVKDDLENRTLIEVLSNYEAPQMTLSAVYSSRRYLPKKTQEFIAFVIEHLKK</sequence>
<dbReference type="PANTHER" id="PTHR30537:SF35">
    <property type="entry name" value="TRANSCRIPTIONAL REGULATORY PROTEIN"/>
    <property type="match status" value="1"/>
</dbReference>
<dbReference type="EMBL" id="JAXHPO010000070">
    <property type="protein sequence ID" value="MDY6551392.1"/>
    <property type="molecule type" value="Genomic_DNA"/>
</dbReference>
<dbReference type="Gene3D" id="3.40.190.290">
    <property type="match status" value="1"/>
</dbReference>
<dbReference type="RefSeq" id="WP_154772981.1">
    <property type="nucleotide sequence ID" value="NZ_JAXHPE010000070.1"/>
</dbReference>
<proteinExistence type="inferred from homology"/>
<dbReference type="Proteomes" id="UP001284094">
    <property type="component" value="Unassembled WGS sequence"/>
</dbReference>
<dbReference type="InterPro" id="IPR000847">
    <property type="entry name" value="LysR_HTH_N"/>
</dbReference>
<keyword evidence="11" id="KW-1185">Reference proteome</keyword>
<dbReference type="Gene3D" id="1.10.10.10">
    <property type="entry name" value="Winged helix-like DNA-binding domain superfamily/Winged helix DNA-binding domain"/>
    <property type="match status" value="1"/>
</dbReference>
<dbReference type="PANTHER" id="PTHR30537">
    <property type="entry name" value="HTH-TYPE TRANSCRIPTIONAL REGULATOR"/>
    <property type="match status" value="1"/>
</dbReference>
<dbReference type="Proteomes" id="UP001278995">
    <property type="component" value="Unassembled WGS sequence"/>
</dbReference>
<evidence type="ECO:0000313" key="7">
    <source>
        <dbReference type="EMBL" id="MDY6551392.1"/>
    </source>
</evidence>
<dbReference type="PROSITE" id="PS50931">
    <property type="entry name" value="HTH_LYSR"/>
    <property type="match status" value="1"/>
</dbReference>
<comment type="similarity">
    <text evidence="1">Belongs to the LysR transcriptional regulatory family.</text>
</comment>
<comment type="caution">
    <text evidence="8">The sequence shown here is derived from an EMBL/GenBank/DDBJ whole genome shotgun (WGS) entry which is preliminary data.</text>
</comment>
<dbReference type="InterPro" id="IPR036390">
    <property type="entry name" value="WH_DNA-bd_sf"/>
</dbReference>
<name>A0A6L6GFS6_9GAMM</name>
<evidence type="ECO:0000259" key="5">
    <source>
        <dbReference type="PROSITE" id="PS50931"/>
    </source>
</evidence>
<reference evidence="6 10" key="2">
    <citation type="submission" date="2023-11" db="EMBL/GenBank/DDBJ databases">
        <title>The common occurrence of Acinetobacte faecalis in cattle feces and its emended description.</title>
        <authorList>
            <person name="Kyselkova M."/>
            <person name="Xanthopoulou K."/>
            <person name="Shestivska V."/>
            <person name="Spanelova P."/>
            <person name="Maixnerova M."/>
            <person name="Higgins P.G."/>
            <person name="Nemec A."/>
        </authorList>
    </citation>
    <scope>NUCLEOTIDE SEQUENCE [LARGE SCALE GENOMIC DNA]</scope>
    <source>
        <strain evidence="6 10">ANC 7483</strain>
    </source>
</reference>
<evidence type="ECO:0000256" key="3">
    <source>
        <dbReference type="ARBA" id="ARBA00023125"/>
    </source>
</evidence>
<evidence type="ECO:0000313" key="8">
    <source>
        <dbReference type="EMBL" id="MTD11378.1"/>
    </source>
</evidence>
<keyword evidence="3" id="KW-0238">DNA-binding</keyword>
<dbReference type="InterPro" id="IPR005119">
    <property type="entry name" value="LysR_subst-bd"/>
</dbReference>
<evidence type="ECO:0000313" key="9">
    <source>
        <dbReference type="Proteomes" id="UP000473854"/>
    </source>
</evidence>
<accession>A0A6L6GFS6</accession>
<evidence type="ECO:0000256" key="2">
    <source>
        <dbReference type="ARBA" id="ARBA00023015"/>
    </source>
</evidence>
<protein>
    <submittedName>
        <fullName evidence="8">LysR family transcriptional regulator</fullName>
    </submittedName>
</protein>
<reference evidence="7 11" key="4">
    <citation type="journal article" date="2024" name="Syst. Appl. Microbiol.">
        <title>Evidence for the occurrence of Acinetobacter faecalis in cattle feces and its emended description.</title>
        <authorList>
            <person name="Kyselkova M."/>
            <person name="Xanthopoulou K."/>
            <person name="Shestivska V."/>
            <person name="Spanelova P."/>
            <person name="Maixnerova M."/>
            <person name="Higgins P.G."/>
            <person name="Nemec A."/>
        </authorList>
    </citation>
    <scope>NUCLEOTIDE SEQUENCE [LARGE SCALE GENOMIC DNA]</scope>
    <source>
        <strain evidence="7 11">ANC 7225</strain>
    </source>
</reference>
<evidence type="ECO:0000313" key="10">
    <source>
        <dbReference type="Proteomes" id="UP001278995"/>
    </source>
</evidence>
<dbReference type="SUPFAM" id="SSF46785">
    <property type="entry name" value="Winged helix' DNA-binding domain"/>
    <property type="match status" value="1"/>
</dbReference>
<dbReference type="AlphaFoldDB" id="A0A6L6GFS6"/>
<dbReference type="Pfam" id="PF03466">
    <property type="entry name" value="LysR_substrate"/>
    <property type="match status" value="1"/>
</dbReference>
<dbReference type="CDD" id="cd08422">
    <property type="entry name" value="PBP2_CrgA_like"/>
    <property type="match status" value="1"/>
</dbReference>
<dbReference type="Proteomes" id="UP000473854">
    <property type="component" value="Unassembled WGS sequence"/>
</dbReference>
<reference evidence="8 9" key="1">
    <citation type="submission" date="2019-11" db="EMBL/GenBank/DDBJ databases">
        <authorList>
            <person name="An D."/>
        </authorList>
    </citation>
    <scope>NUCLEOTIDE SEQUENCE [LARGE SCALE GENOMIC DNA]</scope>
    <source>
        <strain evidence="8 9">YIM 103518</strain>
    </source>
</reference>
<evidence type="ECO:0000256" key="4">
    <source>
        <dbReference type="ARBA" id="ARBA00023163"/>
    </source>
</evidence>
<evidence type="ECO:0000256" key="1">
    <source>
        <dbReference type="ARBA" id="ARBA00009437"/>
    </source>
</evidence>
<dbReference type="GO" id="GO:0006351">
    <property type="term" value="P:DNA-templated transcription"/>
    <property type="evidence" value="ECO:0007669"/>
    <property type="project" value="TreeGrafter"/>
</dbReference>
<keyword evidence="2" id="KW-0805">Transcription regulation</keyword>
<keyword evidence="4" id="KW-0804">Transcription</keyword>
<dbReference type="EMBL" id="WLYL01000022">
    <property type="protein sequence ID" value="MTD11378.1"/>
    <property type="molecule type" value="Genomic_DNA"/>
</dbReference>
<dbReference type="EMBL" id="JAXHPL010000053">
    <property type="protein sequence ID" value="MDY6487430.1"/>
    <property type="molecule type" value="Genomic_DNA"/>
</dbReference>
<evidence type="ECO:0000313" key="11">
    <source>
        <dbReference type="Proteomes" id="UP001284094"/>
    </source>
</evidence>
<organism evidence="8 9">
    <name type="scientific">Acinetobacter faecalis</name>
    <dbReference type="NCBI Taxonomy" id="2665161"/>
    <lineage>
        <taxon>Bacteria</taxon>
        <taxon>Pseudomonadati</taxon>
        <taxon>Pseudomonadota</taxon>
        <taxon>Gammaproteobacteria</taxon>
        <taxon>Moraxellales</taxon>
        <taxon>Moraxellaceae</taxon>
        <taxon>Acinetobacter</taxon>
    </lineage>
</organism>
<dbReference type="GO" id="GO:0003700">
    <property type="term" value="F:DNA-binding transcription factor activity"/>
    <property type="evidence" value="ECO:0007669"/>
    <property type="project" value="InterPro"/>
</dbReference>
<evidence type="ECO:0000313" key="6">
    <source>
        <dbReference type="EMBL" id="MDY6487430.1"/>
    </source>
</evidence>
<dbReference type="GO" id="GO:0043565">
    <property type="term" value="F:sequence-specific DNA binding"/>
    <property type="evidence" value="ECO:0007669"/>
    <property type="project" value="TreeGrafter"/>
</dbReference>
<dbReference type="InterPro" id="IPR036388">
    <property type="entry name" value="WH-like_DNA-bd_sf"/>
</dbReference>
<feature type="domain" description="HTH lysR-type" evidence="5">
    <location>
        <begin position="1"/>
        <end position="59"/>
    </location>
</feature>
<dbReference type="InterPro" id="IPR058163">
    <property type="entry name" value="LysR-type_TF_proteobact-type"/>
</dbReference>
<dbReference type="SUPFAM" id="SSF53850">
    <property type="entry name" value="Periplasmic binding protein-like II"/>
    <property type="match status" value="1"/>
</dbReference>
<dbReference type="Pfam" id="PF00126">
    <property type="entry name" value="HTH_1"/>
    <property type="match status" value="1"/>
</dbReference>
<gene>
    <name evidence="8" type="ORF">GIX10_08045</name>
    <name evidence="7" type="ORF">SKM48_11640</name>
    <name evidence="6" type="ORF">SKM51_09530</name>
</gene>